<dbReference type="AlphaFoldDB" id="A0A9C6XTJ4"/>
<feature type="signal peptide" evidence="2">
    <location>
        <begin position="1"/>
        <end position="19"/>
    </location>
</feature>
<keyword evidence="4" id="KW-1185">Reference proteome</keyword>
<organism evidence="4 5">
    <name type="scientific">Frankliniella occidentalis</name>
    <name type="common">Western flower thrips</name>
    <name type="synonym">Euthrips occidentalis</name>
    <dbReference type="NCBI Taxonomy" id="133901"/>
    <lineage>
        <taxon>Eukaryota</taxon>
        <taxon>Metazoa</taxon>
        <taxon>Ecdysozoa</taxon>
        <taxon>Arthropoda</taxon>
        <taxon>Hexapoda</taxon>
        <taxon>Insecta</taxon>
        <taxon>Pterygota</taxon>
        <taxon>Neoptera</taxon>
        <taxon>Paraneoptera</taxon>
        <taxon>Thysanoptera</taxon>
        <taxon>Terebrantia</taxon>
        <taxon>Thripoidea</taxon>
        <taxon>Thripidae</taxon>
        <taxon>Frankliniella</taxon>
    </lineage>
</organism>
<evidence type="ECO:0000259" key="3">
    <source>
        <dbReference type="Pfam" id="PF01097"/>
    </source>
</evidence>
<dbReference type="RefSeq" id="XP_052130485.1">
    <property type="nucleotide sequence ID" value="XM_052274525.1"/>
</dbReference>
<accession>A0A9C6XTJ4</accession>
<dbReference type="KEGG" id="foc:127751267"/>
<dbReference type="InterPro" id="IPR001542">
    <property type="entry name" value="Defensin_invertebrate/fungal"/>
</dbReference>
<evidence type="ECO:0000256" key="1">
    <source>
        <dbReference type="ARBA" id="ARBA00023157"/>
    </source>
</evidence>
<dbReference type="GeneID" id="127751267"/>
<evidence type="ECO:0000256" key="2">
    <source>
        <dbReference type="SAM" id="SignalP"/>
    </source>
</evidence>
<dbReference type="GO" id="GO:0006952">
    <property type="term" value="P:defense response"/>
    <property type="evidence" value="ECO:0007669"/>
    <property type="project" value="InterPro"/>
</dbReference>
<dbReference type="Pfam" id="PF01097">
    <property type="entry name" value="Defensin_2"/>
    <property type="match status" value="1"/>
</dbReference>
<sequence length="78" mass="8136">MVRSVSVLVLAVLAVSAAALSVAPESRTPSPPVADPIVKTIVKDPRLCTPNPMACWTYCSKIGKPGGLCNIDSCICHD</sequence>
<dbReference type="GO" id="GO:0051707">
    <property type="term" value="P:response to other organism"/>
    <property type="evidence" value="ECO:0007669"/>
    <property type="project" value="UniProtKB-ARBA"/>
</dbReference>
<feature type="chain" id="PRO_5039411788" evidence="2">
    <location>
        <begin position="20"/>
        <end position="78"/>
    </location>
</feature>
<gene>
    <name evidence="5" type="primary">LOC127751267</name>
</gene>
<reference evidence="5" key="1">
    <citation type="submission" date="2025-08" db="UniProtKB">
        <authorList>
            <consortium name="RefSeq"/>
        </authorList>
    </citation>
    <scope>IDENTIFICATION</scope>
    <source>
        <tissue evidence="5">Whole organism</tissue>
    </source>
</reference>
<proteinExistence type="predicted"/>
<name>A0A9C6XTJ4_FRAOC</name>
<feature type="domain" description="Invertebrate defensins family profile" evidence="3">
    <location>
        <begin position="48"/>
        <end position="76"/>
    </location>
</feature>
<dbReference type="Proteomes" id="UP000504606">
    <property type="component" value="Unplaced"/>
</dbReference>
<keyword evidence="2" id="KW-0732">Signal</keyword>
<keyword evidence="1" id="KW-1015">Disulfide bond</keyword>
<evidence type="ECO:0000313" key="4">
    <source>
        <dbReference type="Proteomes" id="UP000504606"/>
    </source>
</evidence>
<evidence type="ECO:0000313" key="5">
    <source>
        <dbReference type="RefSeq" id="XP_052130485.1"/>
    </source>
</evidence>
<protein>
    <submittedName>
        <fullName evidence="5">Uncharacterized protein LOC127751267</fullName>
    </submittedName>
</protein>